<proteinExistence type="predicted"/>
<organism evidence="1 2">
    <name type="scientific">Glycocaulis alkaliphilus</name>
    <dbReference type="NCBI Taxonomy" id="1434191"/>
    <lineage>
        <taxon>Bacteria</taxon>
        <taxon>Pseudomonadati</taxon>
        <taxon>Pseudomonadota</taxon>
        <taxon>Alphaproteobacteria</taxon>
        <taxon>Maricaulales</taxon>
        <taxon>Maricaulaceae</taxon>
        <taxon>Glycocaulis</taxon>
    </lineage>
</organism>
<accession>A0A3T0E606</accession>
<protein>
    <submittedName>
        <fullName evidence="1">Uncharacterized protein</fullName>
    </submittedName>
</protein>
<name>A0A3T0E606_9PROT</name>
<dbReference type="AlphaFoldDB" id="A0A3T0E606"/>
<sequence length="40" mass="4464">MMCTHKHLAAGSVQTVCCSATRPGELIVQRIYTVWTVLMK</sequence>
<evidence type="ECO:0000313" key="1">
    <source>
        <dbReference type="EMBL" id="AZU02710.1"/>
    </source>
</evidence>
<dbReference type="Proteomes" id="UP000286954">
    <property type="component" value="Chromosome"/>
</dbReference>
<reference evidence="1 2" key="1">
    <citation type="submission" date="2016-12" db="EMBL/GenBank/DDBJ databases">
        <title>The genome of dimorphic prosthecate Glycocaulis alkaliphilus 6b-8t, isolated from crude oil dictates its adaptability in petroleum environments.</title>
        <authorList>
            <person name="Wu X.-L."/>
            <person name="Geng S."/>
        </authorList>
    </citation>
    <scope>NUCLEOTIDE SEQUENCE [LARGE SCALE GENOMIC DNA]</scope>
    <source>
        <strain evidence="1 2">6B-8</strain>
    </source>
</reference>
<gene>
    <name evidence="1" type="ORF">X907_0160</name>
</gene>
<evidence type="ECO:0000313" key="2">
    <source>
        <dbReference type="Proteomes" id="UP000286954"/>
    </source>
</evidence>
<dbReference type="EMBL" id="CP018911">
    <property type="protein sequence ID" value="AZU02710.1"/>
    <property type="molecule type" value="Genomic_DNA"/>
</dbReference>
<keyword evidence="2" id="KW-1185">Reference proteome</keyword>
<dbReference type="KEGG" id="gak:X907_0160"/>